<protein>
    <recommendedName>
        <fullName evidence="6">Axial budding pattern protein 2</fullName>
    </recommendedName>
</protein>
<evidence type="ECO:0000256" key="3">
    <source>
        <dbReference type="SAM" id="SignalP"/>
    </source>
</evidence>
<gene>
    <name evidence="4" type="ORF">KVT40_007776</name>
</gene>
<evidence type="ECO:0008006" key="6">
    <source>
        <dbReference type="Google" id="ProtNLM"/>
    </source>
</evidence>
<dbReference type="Gene3D" id="2.60.40.10">
    <property type="entry name" value="Immunoglobulins"/>
    <property type="match status" value="3"/>
</dbReference>
<dbReference type="AlphaFoldDB" id="A0A8K0KVJ0"/>
<reference evidence="4" key="1">
    <citation type="submission" date="2021-07" db="EMBL/GenBank/DDBJ databases">
        <title>Elsinoe batatas strain:CRI-CJ2 Genome sequencing and assembly.</title>
        <authorList>
            <person name="Huang L."/>
        </authorList>
    </citation>
    <scope>NUCLEOTIDE SEQUENCE</scope>
    <source>
        <strain evidence="4">CRI-CJ2</strain>
    </source>
</reference>
<dbReference type="OrthoDB" id="41532at2759"/>
<dbReference type="EMBL" id="JAESVG020000009">
    <property type="protein sequence ID" value="KAG8624709.1"/>
    <property type="molecule type" value="Genomic_DNA"/>
</dbReference>
<organism evidence="4 5">
    <name type="scientific">Elsinoe batatas</name>
    <dbReference type="NCBI Taxonomy" id="2601811"/>
    <lineage>
        <taxon>Eukaryota</taxon>
        <taxon>Fungi</taxon>
        <taxon>Dikarya</taxon>
        <taxon>Ascomycota</taxon>
        <taxon>Pezizomycotina</taxon>
        <taxon>Dothideomycetes</taxon>
        <taxon>Dothideomycetidae</taxon>
        <taxon>Myriangiales</taxon>
        <taxon>Elsinoaceae</taxon>
        <taxon>Elsinoe</taxon>
    </lineage>
</organism>
<dbReference type="InterPro" id="IPR013783">
    <property type="entry name" value="Ig-like_fold"/>
</dbReference>
<dbReference type="SUPFAM" id="SSF49313">
    <property type="entry name" value="Cadherin-like"/>
    <property type="match status" value="3"/>
</dbReference>
<feature type="region of interest" description="Disordered" evidence="1">
    <location>
        <begin position="514"/>
        <end position="536"/>
    </location>
</feature>
<feature type="chain" id="PRO_5035456558" description="Axial budding pattern protein 2" evidence="3">
    <location>
        <begin position="20"/>
        <end position="939"/>
    </location>
</feature>
<dbReference type="GO" id="GO:0005509">
    <property type="term" value="F:calcium ion binding"/>
    <property type="evidence" value="ECO:0007669"/>
    <property type="project" value="InterPro"/>
</dbReference>
<sequence>MRLVILGFIATALAVPRIAFPFNAQVPPAARTAEPYSFQFAAATFGGSSDLAYTLVDAPSWLRLGTQRRLTGTPSASDVGTQTFGLRASDDTGSALLNCTLVVGSGSGPKVQDEAQSQLSGRLSAPGTLSLYPGDAFTQQFSDQTFSAGTSEIRAYYAILADRTPLPSWVGFNPSALSFFGVAPVVGNEALVYTVTIVASDILGFSGAETTFTLRVGRRALAFNPQREEYTVESNVSIDLSGQVYLDSTALPSDQIVSATLFGPSWLRLDKQTLTISGRTPDDFTAQEASVTVQDVSGNLAEKTLILRRNGSNVSNAPRDDIQFPDTQINNITAMSGQDIEYTLPTEYTKQPDFDTTMVFDPAEEWLSFDQDEGQIRGQVPADSMQSDIEAVVTLRTASGRSTRKTFYINVNEADAAASSPTSDGPGMIGENPTGLPPGIARLNARQVAGIVVGLIAAVVLLAILLAIWCQRKRKRRSSIDKSYISRPMPDPQDPWLLNAHAETAIAPVPPVEPEPKLDDKPPQIQLDVPSSPMKTNAFKRSRMSTVSSLGAGENVVLADDNIPVWGQDRRHGLHDSYSAATRLSALTGANSNHTKRTTFGVLPNRHSRASITSPLDLKSQEASHHALSFPADISSSDVLSRTTTTTSRTPSRPNSVLIRPLSRIAMENRRSIRLVAPSESHLSRASTHTSHHSTLDHRPLAERRQSFIRHRASSGRPSLLFTTASRDADPPTGTSARPRPPARKTRSASSELQPQPPARNPRRLEMNQTPRVLSVGQPRIPGAVTPDGSSQYSTTSEEIGSEEEEMEAVWVREAALPRGMRNWVVPGEGSPTPPPTGERERARWRMGRRLGRDGRGELGQGIGTGTGGGREVLGVVRNERSSGLVRGERLSGVERKAREERFFEGSGEEAGDEGREVGMVMKRVRERERREGSGKVFI</sequence>
<feature type="region of interest" description="Disordered" evidence="1">
    <location>
        <begin position="638"/>
        <end position="663"/>
    </location>
</feature>
<evidence type="ECO:0000313" key="4">
    <source>
        <dbReference type="EMBL" id="KAG8624709.1"/>
    </source>
</evidence>
<feature type="signal peptide" evidence="3">
    <location>
        <begin position="1"/>
        <end position="19"/>
    </location>
</feature>
<keyword evidence="2" id="KW-1133">Transmembrane helix</keyword>
<name>A0A8K0KVJ0_9PEZI</name>
<feature type="compositionally biased region" description="Low complexity" evidence="1">
    <location>
        <begin position="641"/>
        <end position="654"/>
    </location>
</feature>
<dbReference type="PANTHER" id="PTHR16861:SF4">
    <property type="entry name" value="SH3 DOMAIN PROTEIN (AFU_ORTHOLOGUE AFUA_1G13610)"/>
    <property type="match status" value="1"/>
</dbReference>
<keyword evidence="2" id="KW-0812">Transmembrane</keyword>
<feature type="transmembrane region" description="Helical" evidence="2">
    <location>
        <begin position="448"/>
        <end position="470"/>
    </location>
</feature>
<keyword evidence="3" id="KW-0732">Signal</keyword>
<evidence type="ECO:0000313" key="5">
    <source>
        <dbReference type="Proteomes" id="UP000809789"/>
    </source>
</evidence>
<dbReference type="Pfam" id="PF05345">
    <property type="entry name" value="He_PIG"/>
    <property type="match status" value="3"/>
</dbReference>
<dbReference type="InterPro" id="IPR015919">
    <property type="entry name" value="Cadherin-like_sf"/>
</dbReference>
<dbReference type="GO" id="GO:0016020">
    <property type="term" value="C:membrane"/>
    <property type="evidence" value="ECO:0007669"/>
    <property type="project" value="InterPro"/>
</dbReference>
<feature type="region of interest" description="Disordered" evidence="1">
    <location>
        <begin position="823"/>
        <end position="842"/>
    </location>
</feature>
<feature type="compositionally biased region" description="Basic and acidic residues" evidence="1">
    <location>
        <begin position="694"/>
        <end position="706"/>
    </location>
</feature>
<feature type="region of interest" description="Disordered" evidence="1">
    <location>
        <begin position="676"/>
        <end position="806"/>
    </location>
</feature>
<keyword evidence="2" id="KW-0472">Membrane</keyword>
<accession>A0A8K0KVJ0</accession>
<dbReference type="Proteomes" id="UP000809789">
    <property type="component" value="Unassembled WGS sequence"/>
</dbReference>
<evidence type="ECO:0000256" key="1">
    <source>
        <dbReference type="SAM" id="MobiDB-lite"/>
    </source>
</evidence>
<evidence type="ECO:0000256" key="2">
    <source>
        <dbReference type="SAM" id="Phobius"/>
    </source>
</evidence>
<feature type="compositionally biased region" description="Polar residues" evidence="1">
    <location>
        <begin position="788"/>
        <end position="797"/>
    </location>
</feature>
<proteinExistence type="predicted"/>
<keyword evidence="5" id="KW-1185">Reference proteome</keyword>
<dbReference type="PANTHER" id="PTHR16861">
    <property type="entry name" value="GLYCOPROTEIN 38"/>
    <property type="match status" value="1"/>
</dbReference>
<comment type="caution">
    <text evidence="4">The sequence shown here is derived from an EMBL/GenBank/DDBJ whole genome shotgun (WGS) entry which is preliminary data.</text>
</comment>